<sequence length="158" mass="17812">MNIKKKSKGSDVAKWRIPAVLALCILAVLSVTWFFGDKRNVRDSEIIRPIVTETPRDQVGKVTPQNIPLNGKAEIAQSYSAEYPDSTAKQSTIVFTSFKTADENFDYYSKWAKDNDWQIVNSSRDSAVYSLSLKKPSERMVITINKGTITISYVNLNK</sequence>
<proteinExistence type="predicted"/>
<evidence type="ECO:0000313" key="2">
    <source>
        <dbReference type="Proteomes" id="UP000178894"/>
    </source>
</evidence>
<accession>A0A1F5XZN2</accession>
<name>A0A1F5XZN2_9BACT</name>
<comment type="caution">
    <text evidence="1">The sequence shown here is derived from an EMBL/GenBank/DDBJ whole genome shotgun (WGS) entry which is preliminary data.</text>
</comment>
<protein>
    <submittedName>
        <fullName evidence="1">Uncharacterized protein</fullName>
    </submittedName>
</protein>
<evidence type="ECO:0000313" key="1">
    <source>
        <dbReference type="EMBL" id="OGF93336.1"/>
    </source>
</evidence>
<dbReference type="Proteomes" id="UP000178894">
    <property type="component" value="Unassembled WGS sequence"/>
</dbReference>
<organism evidence="1 2">
    <name type="scientific">Candidatus Giovannonibacteria bacterium RIFCSPLOWO2_12_FULL_44_15</name>
    <dbReference type="NCBI Taxonomy" id="1798364"/>
    <lineage>
        <taxon>Bacteria</taxon>
        <taxon>Candidatus Giovannoniibacteriota</taxon>
    </lineage>
</organism>
<gene>
    <name evidence="1" type="ORF">A3G54_00340</name>
</gene>
<reference evidence="1 2" key="1">
    <citation type="journal article" date="2016" name="Nat. Commun.">
        <title>Thousands of microbial genomes shed light on interconnected biogeochemical processes in an aquifer system.</title>
        <authorList>
            <person name="Anantharaman K."/>
            <person name="Brown C.T."/>
            <person name="Hug L.A."/>
            <person name="Sharon I."/>
            <person name="Castelle C.J."/>
            <person name="Probst A.J."/>
            <person name="Thomas B.C."/>
            <person name="Singh A."/>
            <person name="Wilkins M.J."/>
            <person name="Karaoz U."/>
            <person name="Brodie E.L."/>
            <person name="Williams K.H."/>
            <person name="Hubbard S.S."/>
            <person name="Banfield J.F."/>
        </authorList>
    </citation>
    <scope>NUCLEOTIDE SEQUENCE [LARGE SCALE GENOMIC DNA]</scope>
</reference>
<dbReference type="EMBL" id="MFIQ01000021">
    <property type="protein sequence ID" value="OGF93336.1"/>
    <property type="molecule type" value="Genomic_DNA"/>
</dbReference>
<dbReference type="AlphaFoldDB" id="A0A1F5XZN2"/>